<keyword evidence="6" id="KW-0804">Transcription</keyword>
<dbReference type="PROSITE" id="PS51755">
    <property type="entry name" value="OMPR_PHOB"/>
    <property type="match status" value="1"/>
</dbReference>
<name>A0AB39UC76_9BIFI</name>
<feature type="domain" description="Response regulatory" evidence="9">
    <location>
        <begin position="35"/>
        <end position="148"/>
    </location>
</feature>
<evidence type="ECO:0000256" key="4">
    <source>
        <dbReference type="ARBA" id="ARBA00023015"/>
    </source>
</evidence>
<organism evidence="11">
    <name type="scientific">Bifidobacterium fermentum</name>
    <dbReference type="NCBI Taxonomy" id="3059035"/>
    <lineage>
        <taxon>Bacteria</taxon>
        <taxon>Bacillati</taxon>
        <taxon>Actinomycetota</taxon>
        <taxon>Actinomycetes</taxon>
        <taxon>Bifidobacteriales</taxon>
        <taxon>Bifidobacteriaceae</taxon>
        <taxon>Bifidobacterium</taxon>
    </lineage>
</organism>
<dbReference type="GO" id="GO:0005829">
    <property type="term" value="C:cytosol"/>
    <property type="evidence" value="ECO:0007669"/>
    <property type="project" value="TreeGrafter"/>
</dbReference>
<protein>
    <submittedName>
        <fullName evidence="11">Response regulator transcription factor</fullName>
    </submittedName>
</protein>
<dbReference type="PANTHER" id="PTHR48111">
    <property type="entry name" value="REGULATOR OF RPOS"/>
    <property type="match status" value="1"/>
</dbReference>
<comment type="subcellular location">
    <subcellularLocation>
        <location evidence="1">Cytoplasm</location>
    </subcellularLocation>
</comment>
<dbReference type="SMART" id="SM00862">
    <property type="entry name" value="Trans_reg_C"/>
    <property type="match status" value="1"/>
</dbReference>
<feature type="domain" description="OmpR/PhoB-type" evidence="10">
    <location>
        <begin position="155"/>
        <end position="248"/>
    </location>
</feature>
<evidence type="ECO:0000256" key="6">
    <source>
        <dbReference type="ARBA" id="ARBA00023163"/>
    </source>
</evidence>
<dbReference type="RefSeq" id="WP_369343115.1">
    <property type="nucleotide sequence ID" value="NZ_CP129675.1"/>
</dbReference>
<dbReference type="PANTHER" id="PTHR48111:SF22">
    <property type="entry name" value="REGULATOR OF RPOS"/>
    <property type="match status" value="1"/>
</dbReference>
<dbReference type="SUPFAM" id="SSF52172">
    <property type="entry name" value="CheY-like"/>
    <property type="match status" value="1"/>
</dbReference>
<sequence length="254" mass="28355">MTSFDCAADSFLGETVMNRDLPLAVTNPAKLMQAAVLLIEDDKRLGQIIAELLDDNYRVEWALDGHSAQKKMDETNYDAAIVDRHLPDMDGLDLVRGIRALGITTPMLMLTALSSTADIVEGLDGGANDYLTKPFRFEELDARLRTMLRGYRAQQHSYLIGDWIFFEAIETVENPAGERKRLTSSETALLKVMSDNPAHVFTRSELLRAAFRPDAGESTVDAYVSYIRQKTCKELILTVRGRGYILGHPEEGLV</sequence>
<evidence type="ECO:0000256" key="7">
    <source>
        <dbReference type="PROSITE-ProRule" id="PRU00169"/>
    </source>
</evidence>
<keyword evidence="4" id="KW-0805">Transcription regulation</keyword>
<dbReference type="SMART" id="SM00448">
    <property type="entry name" value="REC"/>
    <property type="match status" value="1"/>
</dbReference>
<dbReference type="AlphaFoldDB" id="A0AB39UC76"/>
<dbReference type="Pfam" id="PF00486">
    <property type="entry name" value="Trans_reg_C"/>
    <property type="match status" value="1"/>
</dbReference>
<evidence type="ECO:0000256" key="8">
    <source>
        <dbReference type="PROSITE-ProRule" id="PRU01091"/>
    </source>
</evidence>
<evidence type="ECO:0000256" key="3">
    <source>
        <dbReference type="ARBA" id="ARBA00023012"/>
    </source>
</evidence>
<evidence type="ECO:0000256" key="1">
    <source>
        <dbReference type="ARBA" id="ARBA00004496"/>
    </source>
</evidence>
<dbReference type="Gene3D" id="3.40.50.2300">
    <property type="match status" value="1"/>
</dbReference>
<dbReference type="CDD" id="cd00383">
    <property type="entry name" value="trans_reg_C"/>
    <property type="match status" value="1"/>
</dbReference>
<dbReference type="InterPro" id="IPR039420">
    <property type="entry name" value="WalR-like"/>
</dbReference>
<dbReference type="InterPro" id="IPR016032">
    <property type="entry name" value="Sig_transdc_resp-reg_C-effctor"/>
</dbReference>
<keyword evidence="3" id="KW-0902">Two-component regulatory system</keyword>
<evidence type="ECO:0000259" key="9">
    <source>
        <dbReference type="PROSITE" id="PS50110"/>
    </source>
</evidence>
<dbReference type="SUPFAM" id="SSF46894">
    <property type="entry name" value="C-terminal effector domain of the bipartite response regulators"/>
    <property type="match status" value="1"/>
</dbReference>
<dbReference type="GO" id="GO:0032993">
    <property type="term" value="C:protein-DNA complex"/>
    <property type="evidence" value="ECO:0007669"/>
    <property type="project" value="TreeGrafter"/>
</dbReference>
<feature type="modified residue" description="4-aspartylphosphate" evidence="7">
    <location>
        <position position="83"/>
    </location>
</feature>
<dbReference type="Pfam" id="PF00072">
    <property type="entry name" value="Response_reg"/>
    <property type="match status" value="1"/>
</dbReference>
<keyword evidence="2 7" id="KW-0597">Phosphoprotein</keyword>
<evidence type="ECO:0000256" key="5">
    <source>
        <dbReference type="ARBA" id="ARBA00023125"/>
    </source>
</evidence>
<dbReference type="GO" id="GO:0000156">
    <property type="term" value="F:phosphorelay response regulator activity"/>
    <property type="evidence" value="ECO:0007669"/>
    <property type="project" value="TreeGrafter"/>
</dbReference>
<dbReference type="InterPro" id="IPR011006">
    <property type="entry name" value="CheY-like_superfamily"/>
</dbReference>
<dbReference type="PROSITE" id="PS50110">
    <property type="entry name" value="RESPONSE_REGULATORY"/>
    <property type="match status" value="1"/>
</dbReference>
<dbReference type="InterPro" id="IPR001867">
    <property type="entry name" value="OmpR/PhoB-type_DNA-bd"/>
</dbReference>
<evidence type="ECO:0000313" key="11">
    <source>
        <dbReference type="EMBL" id="XDS46504.1"/>
    </source>
</evidence>
<gene>
    <name evidence="11" type="ORF">QN217_10355</name>
</gene>
<dbReference type="InterPro" id="IPR036388">
    <property type="entry name" value="WH-like_DNA-bd_sf"/>
</dbReference>
<evidence type="ECO:0000256" key="2">
    <source>
        <dbReference type="ARBA" id="ARBA00022553"/>
    </source>
</evidence>
<dbReference type="GO" id="GO:0006355">
    <property type="term" value="P:regulation of DNA-templated transcription"/>
    <property type="evidence" value="ECO:0007669"/>
    <property type="project" value="InterPro"/>
</dbReference>
<keyword evidence="5 8" id="KW-0238">DNA-binding</keyword>
<dbReference type="InterPro" id="IPR001789">
    <property type="entry name" value="Sig_transdc_resp-reg_receiver"/>
</dbReference>
<evidence type="ECO:0000259" key="10">
    <source>
        <dbReference type="PROSITE" id="PS51755"/>
    </source>
</evidence>
<proteinExistence type="predicted"/>
<dbReference type="Gene3D" id="1.10.10.10">
    <property type="entry name" value="Winged helix-like DNA-binding domain superfamily/Winged helix DNA-binding domain"/>
    <property type="match status" value="1"/>
</dbReference>
<reference evidence="11" key="1">
    <citation type="submission" date="2023-07" db="EMBL/GenBank/DDBJ databases">
        <title>Bifidobacterium aquikefiriaerophilum sp. nov. and Bifidobacterium eccum sp. nov., isolated from water kefir.</title>
        <authorList>
            <person name="Breselge S."/>
            <person name="Bellassi P."/>
            <person name="Barcenilla C."/>
            <person name="Alvarez-Ordonez A."/>
            <person name="Morelli L."/>
            <person name="Cotter P.D."/>
        </authorList>
    </citation>
    <scope>NUCLEOTIDE SEQUENCE</scope>
    <source>
        <strain evidence="11">WK048_4_13</strain>
    </source>
</reference>
<accession>A0AB39UC76</accession>
<dbReference type="EMBL" id="CP129675">
    <property type="protein sequence ID" value="XDS46504.1"/>
    <property type="molecule type" value="Genomic_DNA"/>
</dbReference>
<dbReference type="GO" id="GO:0000976">
    <property type="term" value="F:transcription cis-regulatory region binding"/>
    <property type="evidence" value="ECO:0007669"/>
    <property type="project" value="TreeGrafter"/>
</dbReference>
<feature type="DNA-binding region" description="OmpR/PhoB-type" evidence="8">
    <location>
        <begin position="155"/>
        <end position="248"/>
    </location>
</feature>